<evidence type="ECO:0000313" key="3">
    <source>
        <dbReference type="Proteomes" id="UP000521199"/>
    </source>
</evidence>
<evidence type="ECO:0000313" key="2">
    <source>
        <dbReference type="EMBL" id="MBB5208419.1"/>
    </source>
</evidence>
<feature type="signal peptide" evidence="1">
    <location>
        <begin position="1"/>
        <end position="19"/>
    </location>
</feature>
<protein>
    <recommendedName>
        <fullName evidence="4">Argininosuccinate lyase</fullName>
    </recommendedName>
</protein>
<reference evidence="2 3" key="1">
    <citation type="submission" date="2020-08" db="EMBL/GenBank/DDBJ databases">
        <title>Genomic Encyclopedia of Type Strains, Phase IV (KMG-IV): sequencing the most valuable type-strain genomes for metagenomic binning, comparative biology and taxonomic classification.</title>
        <authorList>
            <person name="Goeker M."/>
        </authorList>
    </citation>
    <scope>NUCLEOTIDE SEQUENCE [LARGE SCALE GENOMIC DNA]</scope>
    <source>
        <strain evidence="2 3">DSM 24163</strain>
    </source>
</reference>
<name>A0A7W8G0K1_9GAMM</name>
<evidence type="ECO:0000256" key="1">
    <source>
        <dbReference type="SAM" id="SignalP"/>
    </source>
</evidence>
<gene>
    <name evidence="2" type="ORF">HNQ52_001961</name>
</gene>
<keyword evidence="1" id="KW-0732">Signal</keyword>
<dbReference type="RefSeq" id="WP_183960950.1">
    <property type="nucleotide sequence ID" value="NZ_JACHHP010000003.1"/>
</dbReference>
<dbReference type="Proteomes" id="UP000521199">
    <property type="component" value="Unassembled WGS sequence"/>
</dbReference>
<accession>A0A7W8G0K1</accession>
<comment type="caution">
    <text evidence="2">The sequence shown here is derived from an EMBL/GenBank/DDBJ whole genome shotgun (WGS) entry which is preliminary data.</text>
</comment>
<dbReference type="AlphaFoldDB" id="A0A7W8G0K1"/>
<feature type="chain" id="PRO_5030842107" description="Argininosuccinate lyase" evidence="1">
    <location>
        <begin position="20"/>
        <end position="104"/>
    </location>
</feature>
<proteinExistence type="predicted"/>
<organism evidence="2 3">
    <name type="scientific">Chiayiivirga flava</name>
    <dbReference type="NCBI Taxonomy" id="659595"/>
    <lineage>
        <taxon>Bacteria</taxon>
        <taxon>Pseudomonadati</taxon>
        <taxon>Pseudomonadota</taxon>
        <taxon>Gammaproteobacteria</taxon>
        <taxon>Lysobacterales</taxon>
        <taxon>Lysobacteraceae</taxon>
        <taxon>Chiayiivirga</taxon>
    </lineage>
</organism>
<evidence type="ECO:0008006" key="4">
    <source>
        <dbReference type="Google" id="ProtNLM"/>
    </source>
</evidence>
<dbReference type="EMBL" id="JACHHP010000003">
    <property type="protein sequence ID" value="MBB5208419.1"/>
    <property type="molecule type" value="Genomic_DNA"/>
</dbReference>
<sequence>MRTVLLALSLFALPAVSHAYSFTITNSSSSRITGVEVSEDGRSWGYFDIGRGIPAGTSTEVVWDSSTDDSGCEWQVRATFADESVSDPTSFDFCEEDLEIEFDD</sequence>
<keyword evidence="3" id="KW-1185">Reference proteome</keyword>